<dbReference type="Proteomes" id="UP000053825">
    <property type="component" value="Unassembled WGS sequence"/>
</dbReference>
<gene>
    <name evidence="1" type="ORF">WH47_12515</name>
</gene>
<organism evidence="1 2">
    <name type="scientific">Habropoda laboriosa</name>
    <dbReference type="NCBI Taxonomy" id="597456"/>
    <lineage>
        <taxon>Eukaryota</taxon>
        <taxon>Metazoa</taxon>
        <taxon>Ecdysozoa</taxon>
        <taxon>Arthropoda</taxon>
        <taxon>Hexapoda</taxon>
        <taxon>Insecta</taxon>
        <taxon>Pterygota</taxon>
        <taxon>Neoptera</taxon>
        <taxon>Endopterygota</taxon>
        <taxon>Hymenoptera</taxon>
        <taxon>Apocrita</taxon>
        <taxon>Aculeata</taxon>
        <taxon>Apoidea</taxon>
        <taxon>Anthophila</taxon>
        <taxon>Apidae</taxon>
        <taxon>Habropoda</taxon>
    </lineage>
</organism>
<dbReference type="AlphaFoldDB" id="A0A0L7R040"/>
<reference evidence="1 2" key="1">
    <citation type="submission" date="2015-07" db="EMBL/GenBank/DDBJ databases">
        <title>The genome of Habropoda laboriosa.</title>
        <authorList>
            <person name="Pan H."/>
            <person name="Kapheim K."/>
        </authorList>
    </citation>
    <scope>NUCLEOTIDE SEQUENCE [LARGE SCALE GENOMIC DNA]</scope>
    <source>
        <strain evidence="1">0110345459</strain>
    </source>
</reference>
<accession>A0A0L7R040</accession>
<evidence type="ECO:0000313" key="1">
    <source>
        <dbReference type="EMBL" id="KOC64213.1"/>
    </source>
</evidence>
<sequence>MAIESTHLNSISHRFHFKIVTGHDIFESGFVPSTMLHVRCYIFGLHCMLFFG</sequence>
<proteinExistence type="predicted"/>
<keyword evidence="2" id="KW-1185">Reference proteome</keyword>
<protein>
    <submittedName>
        <fullName evidence="1">Uncharacterized protein</fullName>
    </submittedName>
</protein>
<dbReference type="EMBL" id="KQ414672">
    <property type="protein sequence ID" value="KOC64213.1"/>
    <property type="molecule type" value="Genomic_DNA"/>
</dbReference>
<name>A0A0L7R040_9HYME</name>
<evidence type="ECO:0000313" key="2">
    <source>
        <dbReference type="Proteomes" id="UP000053825"/>
    </source>
</evidence>